<reference evidence="1" key="2">
    <citation type="submission" date="2025-03" db="EMBL/GenBank/DDBJ databases">
        <authorList>
            <consortium name="ELIXIR-Norway"/>
            <consortium name="Elixir Norway"/>
        </authorList>
    </citation>
    <scope>NUCLEOTIDE SEQUENCE</scope>
</reference>
<sequence>MKRRRRQVKVQTARPWLAADRLIHPRDGDQEPSTCLSGAKGCLRWRSIPVTTDRRRPAGRGELCSHPLHRGARDESRDTPAPAGGPVSPQIRGSPSSGPACSFSAGERAPELGLHLCSGCSRQPARASPGEGLLWVPGPQMLPGCPGYSPHWPSTSPGQPDGRVHGTARLSRVSALPVTAPPLRT</sequence>
<protein>
    <submittedName>
        <fullName evidence="1">Uncharacterized protein</fullName>
    </submittedName>
</protein>
<dbReference type="EMBL" id="OX596112">
    <property type="protein sequence ID" value="CAN0403406.1"/>
    <property type="molecule type" value="Genomic_DNA"/>
</dbReference>
<evidence type="ECO:0000313" key="1">
    <source>
        <dbReference type="EMBL" id="CAN0403406.1"/>
    </source>
</evidence>
<reference evidence="1" key="1">
    <citation type="submission" date="2023-05" db="EMBL/GenBank/DDBJ databases">
        <authorList>
            <consortium name="ELIXIR-Norway"/>
        </authorList>
    </citation>
    <scope>NUCLEOTIDE SEQUENCE</scope>
</reference>
<evidence type="ECO:0000313" key="2">
    <source>
        <dbReference type="Proteomes" id="UP001162501"/>
    </source>
</evidence>
<name>A0AC59ZH64_RANTA</name>
<proteinExistence type="predicted"/>
<gene>
    <name evidence="1" type="ORF">MRATA1EN22A_LOCUS17778</name>
</gene>
<accession>A0AC59ZH64</accession>
<organism evidence="1 2">
    <name type="scientific">Rangifer tarandus platyrhynchus</name>
    <name type="common">Svalbard reindeer</name>
    <dbReference type="NCBI Taxonomy" id="3082113"/>
    <lineage>
        <taxon>Eukaryota</taxon>
        <taxon>Metazoa</taxon>
        <taxon>Chordata</taxon>
        <taxon>Craniata</taxon>
        <taxon>Vertebrata</taxon>
        <taxon>Euteleostomi</taxon>
        <taxon>Mammalia</taxon>
        <taxon>Eutheria</taxon>
        <taxon>Laurasiatheria</taxon>
        <taxon>Artiodactyla</taxon>
        <taxon>Ruminantia</taxon>
        <taxon>Pecora</taxon>
        <taxon>Cervidae</taxon>
        <taxon>Odocoileinae</taxon>
        <taxon>Rangifer</taxon>
    </lineage>
</organism>
<dbReference type="Proteomes" id="UP001162501">
    <property type="component" value="Chromosome 28"/>
</dbReference>